<name>A0ABQ7H911_DUNSA</name>
<keyword evidence="5" id="KW-0472">Membrane</keyword>
<dbReference type="Proteomes" id="UP000815325">
    <property type="component" value="Unassembled WGS sequence"/>
</dbReference>
<evidence type="ECO:0000256" key="6">
    <source>
        <dbReference type="ARBA" id="ARBA00023239"/>
    </source>
</evidence>
<evidence type="ECO:0000256" key="4">
    <source>
        <dbReference type="ARBA" id="ARBA00022989"/>
    </source>
</evidence>
<evidence type="ECO:0000259" key="7">
    <source>
        <dbReference type="PROSITE" id="PS50125"/>
    </source>
</evidence>
<dbReference type="PROSITE" id="PS50125">
    <property type="entry name" value="GUANYLATE_CYCLASE_2"/>
    <property type="match status" value="1"/>
</dbReference>
<comment type="subcellular location">
    <subcellularLocation>
        <location evidence="1">Membrane</location>
    </subcellularLocation>
</comment>
<keyword evidence="9" id="KW-1185">Reference proteome</keyword>
<evidence type="ECO:0000313" key="9">
    <source>
        <dbReference type="Proteomes" id="UP000815325"/>
    </source>
</evidence>
<dbReference type="PANTHER" id="PTHR11920:SF335">
    <property type="entry name" value="GUANYLATE CYCLASE"/>
    <property type="match status" value="1"/>
</dbReference>
<dbReference type="InterPro" id="IPR029787">
    <property type="entry name" value="Nucleotide_cyclase"/>
</dbReference>
<dbReference type="InterPro" id="IPR001054">
    <property type="entry name" value="A/G_cyclase"/>
</dbReference>
<organism evidence="8 9">
    <name type="scientific">Dunaliella salina</name>
    <name type="common">Green alga</name>
    <name type="synonym">Protococcus salinus</name>
    <dbReference type="NCBI Taxonomy" id="3046"/>
    <lineage>
        <taxon>Eukaryota</taxon>
        <taxon>Viridiplantae</taxon>
        <taxon>Chlorophyta</taxon>
        <taxon>core chlorophytes</taxon>
        <taxon>Chlorophyceae</taxon>
        <taxon>CS clade</taxon>
        <taxon>Chlamydomonadales</taxon>
        <taxon>Dunaliellaceae</taxon>
        <taxon>Dunaliella</taxon>
    </lineage>
</organism>
<reference evidence="8" key="1">
    <citation type="submission" date="2017-08" db="EMBL/GenBank/DDBJ databases">
        <authorList>
            <person name="Polle J.E."/>
            <person name="Barry K."/>
            <person name="Cushman J."/>
            <person name="Schmutz J."/>
            <person name="Tran D."/>
            <person name="Hathwaick L.T."/>
            <person name="Yim W.C."/>
            <person name="Jenkins J."/>
            <person name="Mckie-Krisberg Z.M."/>
            <person name="Prochnik S."/>
            <person name="Lindquist E."/>
            <person name="Dockter R.B."/>
            <person name="Adam C."/>
            <person name="Molina H."/>
            <person name="Bunkerborg J."/>
            <person name="Jin E."/>
            <person name="Buchheim M."/>
            <person name="Magnuson J."/>
        </authorList>
    </citation>
    <scope>NUCLEOTIDE SEQUENCE</scope>
    <source>
        <strain evidence="8">CCAP 19/18</strain>
    </source>
</reference>
<evidence type="ECO:0000256" key="5">
    <source>
        <dbReference type="ARBA" id="ARBA00023136"/>
    </source>
</evidence>
<dbReference type="Pfam" id="PF00211">
    <property type="entry name" value="Guanylate_cyc"/>
    <property type="match status" value="1"/>
</dbReference>
<evidence type="ECO:0000256" key="1">
    <source>
        <dbReference type="ARBA" id="ARBA00004370"/>
    </source>
</evidence>
<protein>
    <submittedName>
        <fullName evidence="8">Nucleotide cyclase</fullName>
    </submittedName>
</protein>
<accession>A0ABQ7H911</accession>
<dbReference type="CDD" id="cd07302">
    <property type="entry name" value="CHD"/>
    <property type="match status" value="1"/>
</dbReference>
<evidence type="ECO:0000256" key="3">
    <source>
        <dbReference type="ARBA" id="ARBA00022741"/>
    </source>
</evidence>
<sequence length="418" mass="46141">MLNRYSRAKVCVPLPSLEDVLTSKGVGISCCGEPKEDPHAAEKIPNGNGSDECVQDNLLAPVCDEELEDVLRFGQGLAYMLTIVPDSSNADRSTSEMPARLTPSLTKGTSLFESQFKEIQAGYGQGLADLVAQCCATEKHDRPSFVQIHSRIEELTPEIIQVATQAHQEKELTKPPSFAKKATVDELLYELFPSQVADALKSGRHPDPEPYSEVSLFFSDVCGYTNICSILQPHDVMNMLHRLYSRFDTLAQELCLFKVETVGDAYLCVANLKHPQPEVHARLMAEFAFGCLEAANNELICPSRPELGHIHIRVGIHAGPVMGAVVGTLNRRFGIFGDAVNVASRMESSSIKDHIQCSAPFMKLLQDQWPECADLAVPQGARAIKSKGTMNTFMLFPLQKRAEATLLKQHSSKRRVRF</sequence>
<gene>
    <name evidence="8" type="ORF">DUNSADRAFT_17925</name>
</gene>
<dbReference type="EMBL" id="MU069444">
    <property type="protein sequence ID" value="KAF5843346.1"/>
    <property type="molecule type" value="Genomic_DNA"/>
</dbReference>
<evidence type="ECO:0000256" key="2">
    <source>
        <dbReference type="ARBA" id="ARBA00022692"/>
    </source>
</evidence>
<keyword evidence="4" id="KW-1133">Transmembrane helix</keyword>
<keyword evidence="3" id="KW-0547">Nucleotide-binding</keyword>
<feature type="domain" description="Guanylate cyclase" evidence="7">
    <location>
        <begin position="215"/>
        <end position="347"/>
    </location>
</feature>
<dbReference type="SUPFAM" id="SSF55073">
    <property type="entry name" value="Nucleotide cyclase"/>
    <property type="match status" value="1"/>
</dbReference>
<keyword evidence="2" id="KW-0812">Transmembrane</keyword>
<dbReference type="PANTHER" id="PTHR11920">
    <property type="entry name" value="GUANYLYL CYCLASE"/>
    <property type="match status" value="1"/>
</dbReference>
<dbReference type="InterPro" id="IPR050401">
    <property type="entry name" value="Cyclic_nucleotide_synthase"/>
</dbReference>
<keyword evidence="6" id="KW-0456">Lyase</keyword>
<dbReference type="SMART" id="SM00044">
    <property type="entry name" value="CYCc"/>
    <property type="match status" value="1"/>
</dbReference>
<evidence type="ECO:0000313" key="8">
    <source>
        <dbReference type="EMBL" id="KAF5843346.1"/>
    </source>
</evidence>
<proteinExistence type="predicted"/>
<comment type="caution">
    <text evidence="8">The sequence shown here is derived from an EMBL/GenBank/DDBJ whole genome shotgun (WGS) entry which is preliminary data.</text>
</comment>
<dbReference type="Gene3D" id="3.30.70.1230">
    <property type="entry name" value="Nucleotide cyclase"/>
    <property type="match status" value="1"/>
</dbReference>